<feature type="region of interest" description="Disordered" evidence="8">
    <location>
        <begin position="918"/>
        <end position="1092"/>
    </location>
</feature>
<dbReference type="PANTHER" id="PTHR22597:SF0">
    <property type="entry name" value="POLYCOMB PROTEIN SUZ12"/>
    <property type="match status" value="1"/>
</dbReference>
<protein>
    <recommendedName>
        <fullName evidence="9">C2H2-type domain-containing protein</fullName>
    </recommendedName>
</protein>
<dbReference type="Pfam" id="PF23320">
    <property type="entry name" value="Zn_SUZ12"/>
    <property type="match status" value="1"/>
</dbReference>
<feature type="region of interest" description="Disordered" evidence="8">
    <location>
        <begin position="591"/>
        <end position="613"/>
    </location>
</feature>
<dbReference type="AlphaFoldDB" id="A0A8W7PIP5"/>
<evidence type="ECO:0000256" key="3">
    <source>
        <dbReference type="ARBA" id="ARBA00022771"/>
    </source>
</evidence>
<dbReference type="Proteomes" id="UP000075882">
    <property type="component" value="Unassembled WGS sequence"/>
</dbReference>
<sequence length="1115" mass="122124">LRVHSTLLLRAGGAAAQCNRGISRIAGRGRKSTELIAIPAAWSVSASEAPNRPPAVRGSVTTGVAIVFFCSDDGGTLARSAMEKQARKHPDVSPAGAGCVPSSSGGGSTSSKTKKNHPLRKKEKDTEVMGRPPRAEALTTDHEVFMQAFEKSTHIYRFLRTRNILKVRQNFNKTHKITAKSANTNVFLFSIAPCQPIFLHRNLTYMRNRMSRSHKSRQSFKIDSMLEKKVAKLRSEKANGLTMADGYLTLVFLGFFDEKNQTIRNGAADSNGIVVPLKNAFPDEPHDEADIGASDCGRKCVQVETNLLKIAHTKRKDASAATQMQLTIGKSQVLVNPKDEQPAVEGGGSGGTLGQEEKPPIVSIPTDTFNTNGMVNQVAATQVSFVLRFRVQYTAPAGAGPGDTNGGEHNNYLTNSAGTVSDGEEPSAKRQKLHGHSKLYSTELTVCDKYGRCLLKQADYELTVREIISHQKTVAAKYGSPIKNRYWSSMPEAYDIMDFLPSDDCAKGDVLPPTSEDFIDRYEEMIRPILKVRLLWTKEPPRGYEPAGAAEIKLENGYSDKENHKPPSLEPFRKGLNININNNSILTPAAAAAGHPDEVEPSATAPGDEDTPMVDEKSNLAVVVSNGGEVGPKKEEDGKRVIYHFIHNNYSRQRTETGDDYTCPWCSLNCAVLYSLLKHLKLCHARLNFNYVPIPEGARIDVTINELYDGSYNGSPHDLLGPTTAYTVRDPMRRTVVTNLLVCRPRRPKPSLSEFIDNDENEFDSQRPYITGHSRMYHHTMTCLPVYPRELDIDSEGESDPLWLQQKTMQMIDEFTDVNEGEKELMKLWNLHVMKYGYSGDCQIPIALEMFIDLRGRELMARNLYRNFVLHMCSLFDFGLVSADVMQRIIRKLRKIPANDTELQQTLKTARTEQMDYWNNVTVHKPQTIKTEHRNGSGERTAGAGASTSISGSSSYQHHKSGHGVGGSGTSTTGDGQQRKVKPTITPAKNTDPGEHSRRRRSAGNANKSTGGSGSHSSAGKATTSSGSPHSTTAGLKAPSGSGKTPSSSSSTANAAGGRKSSSTKLFASPTALSASGTNKHHNHSTGSITYSPIMTRRKSLSLGSHLLLRKRSLN</sequence>
<organism evidence="10">
    <name type="scientific">Anopheles coluzzii</name>
    <name type="common">African malaria mosquito</name>
    <dbReference type="NCBI Taxonomy" id="1518534"/>
    <lineage>
        <taxon>Eukaryota</taxon>
        <taxon>Metazoa</taxon>
        <taxon>Ecdysozoa</taxon>
        <taxon>Arthropoda</taxon>
        <taxon>Hexapoda</taxon>
        <taxon>Insecta</taxon>
        <taxon>Pterygota</taxon>
        <taxon>Neoptera</taxon>
        <taxon>Endopterygota</taxon>
        <taxon>Diptera</taxon>
        <taxon>Nematocera</taxon>
        <taxon>Culicoidea</taxon>
        <taxon>Culicidae</taxon>
        <taxon>Anophelinae</taxon>
        <taxon>Anopheles</taxon>
    </lineage>
</organism>
<keyword evidence="7" id="KW-0804">Transcription</keyword>
<evidence type="ECO:0000259" key="9">
    <source>
        <dbReference type="PROSITE" id="PS00028"/>
    </source>
</evidence>
<evidence type="ECO:0000256" key="4">
    <source>
        <dbReference type="ARBA" id="ARBA00022833"/>
    </source>
</evidence>
<feature type="compositionally biased region" description="Low complexity" evidence="8">
    <location>
        <begin position="942"/>
        <end position="956"/>
    </location>
</feature>
<evidence type="ECO:0000256" key="8">
    <source>
        <dbReference type="SAM" id="MobiDB-lite"/>
    </source>
</evidence>
<name>A0A8W7PIP5_ANOCL</name>
<evidence type="ECO:0000256" key="5">
    <source>
        <dbReference type="ARBA" id="ARBA00022853"/>
    </source>
</evidence>
<evidence type="ECO:0000256" key="1">
    <source>
        <dbReference type="ARBA" id="ARBA00007416"/>
    </source>
</evidence>
<keyword evidence="5" id="KW-0156">Chromatin regulator</keyword>
<keyword evidence="6" id="KW-0805">Transcription regulation</keyword>
<feature type="region of interest" description="Disordered" evidence="8">
    <location>
        <begin position="80"/>
        <end position="131"/>
    </location>
</feature>
<dbReference type="VEuPathDB" id="VectorBase:ACON2_037166"/>
<dbReference type="GO" id="GO:0016586">
    <property type="term" value="C:RSC-type complex"/>
    <property type="evidence" value="ECO:0007669"/>
    <property type="project" value="TreeGrafter"/>
</dbReference>
<dbReference type="InterPro" id="IPR057540">
    <property type="entry name" value="Znf_SUZ12"/>
</dbReference>
<dbReference type="GO" id="GO:0006325">
    <property type="term" value="P:chromatin organization"/>
    <property type="evidence" value="ECO:0007669"/>
    <property type="project" value="UniProtKB-KW"/>
</dbReference>
<accession>A0A8W7PIP5</accession>
<feature type="region of interest" description="Disordered" evidence="8">
    <location>
        <begin position="339"/>
        <end position="358"/>
    </location>
</feature>
<evidence type="ECO:0000256" key="2">
    <source>
        <dbReference type="ARBA" id="ARBA00022723"/>
    </source>
</evidence>
<evidence type="ECO:0000256" key="7">
    <source>
        <dbReference type="ARBA" id="ARBA00023163"/>
    </source>
</evidence>
<dbReference type="PANTHER" id="PTHR22597">
    <property type="entry name" value="POLYCOMB GROUP PROTEIN"/>
    <property type="match status" value="1"/>
</dbReference>
<dbReference type="EnsemblMetazoa" id="ACOM032133-RA">
    <property type="protein sequence ID" value="ACOM032133-PA.1"/>
    <property type="gene ID" value="ACOM032133"/>
</dbReference>
<evidence type="ECO:0000256" key="6">
    <source>
        <dbReference type="ARBA" id="ARBA00023015"/>
    </source>
</evidence>
<dbReference type="GO" id="GO:0031490">
    <property type="term" value="F:chromatin DNA binding"/>
    <property type="evidence" value="ECO:0007669"/>
    <property type="project" value="TreeGrafter"/>
</dbReference>
<dbReference type="CDD" id="cd21551">
    <property type="entry name" value="VEFS-box_SUZ12"/>
    <property type="match status" value="1"/>
</dbReference>
<feature type="compositionally biased region" description="Basic and acidic residues" evidence="8">
    <location>
        <begin position="81"/>
        <end position="91"/>
    </location>
</feature>
<dbReference type="PROSITE" id="PS00028">
    <property type="entry name" value="ZINC_FINGER_C2H2_1"/>
    <property type="match status" value="1"/>
</dbReference>
<feature type="compositionally biased region" description="Polar residues" evidence="8">
    <location>
        <begin position="407"/>
        <end position="419"/>
    </location>
</feature>
<feature type="compositionally biased region" description="Low complexity" evidence="8">
    <location>
        <begin position="1015"/>
        <end position="1028"/>
    </location>
</feature>
<feature type="compositionally biased region" description="Basic residues" evidence="8">
    <location>
        <begin position="112"/>
        <end position="121"/>
    </location>
</feature>
<feature type="compositionally biased region" description="Polar residues" evidence="8">
    <location>
        <begin position="1060"/>
        <end position="1078"/>
    </location>
</feature>
<dbReference type="InterPro" id="IPR013087">
    <property type="entry name" value="Znf_C2H2_type"/>
</dbReference>
<dbReference type="GO" id="GO:0008270">
    <property type="term" value="F:zinc ion binding"/>
    <property type="evidence" value="ECO:0007669"/>
    <property type="project" value="UniProtKB-KW"/>
</dbReference>
<keyword evidence="2" id="KW-0479">Metal-binding</keyword>
<feature type="region of interest" description="Disordered" evidence="8">
    <location>
        <begin position="398"/>
        <end position="434"/>
    </location>
</feature>
<dbReference type="Pfam" id="PF09733">
    <property type="entry name" value="VEFS-Box"/>
    <property type="match status" value="1"/>
</dbReference>
<dbReference type="GO" id="GO:0035098">
    <property type="term" value="C:ESC/E(Z) complex"/>
    <property type="evidence" value="ECO:0007669"/>
    <property type="project" value="TreeGrafter"/>
</dbReference>
<proteinExistence type="inferred from homology"/>
<reference evidence="10" key="1">
    <citation type="submission" date="2022-08" db="UniProtKB">
        <authorList>
            <consortium name="EnsemblMetazoa"/>
        </authorList>
    </citation>
    <scope>IDENTIFICATION</scope>
</reference>
<keyword evidence="4" id="KW-0862">Zinc</keyword>
<feature type="domain" description="C2H2-type" evidence="9">
    <location>
        <begin position="663"/>
        <end position="684"/>
    </location>
</feature>
<evidence type="ECO:0000313" key="10">
    <source>
        <dbReference type="EnsemblMetazoa" id="ACOM032133-PA.1"/>
    </source>
</evidence>
<keyword evidence="3" id="KW-0863">Zinc-finger</keyword>
<feature type="compositionally biased region" description="Low complexity" evidence="8">
    <location>
        <begin position="1037"/>
        <end position="1058"/>
    </location>
</feature>
<dbReference type="InterPro" id="IPR019135">
    <property type="entry name" value="Polycomb_protein_VEFS-Box"/>
</dbReference>
<dbReference type="CDD" id="cd21750">
    <property type="entry name" value="ZnB-Zn_SUZ12"/>
    <property type="match status" value="1"/>
</dbReference>
<comment type="similarity">
    <text evidence="1">Belongs to the VEFS (VRN2-EMF2-FIS2-SU(Z)12) family.</text>
</comment>